<feature type="compositionally biased region" description="Low complexity" evidence="1">
    <location>
        <begin position="95"/>
        <end position="106"/>
    </location>
</feature>
<dbReference type="AlphaFoldDB" id="A0A5M6BU84"/>
<dbReference type="Proteomes" id="UP000322225">
    <property type="component" value="Chromosome 4"/>
</dbReference>
<reference evidence="2" key="1">
    <citation type="submission" date="2017-08" db="EMBL/GenBank/DDBJ databases">
        <authorList>
            <person name="Cuomo C."/>
            <person name="Billmyre B."/>
            <person name="Heitman J."/>
        </authorList>
    </citation>
    <scope>NUCLEOTIDE SEQUENCE</scope>
    <source>
        <strain evidence="2">CBS 12478</strain>
    </source>
</reference>
<feature type="compositionally biased region" description="Polar residues" evidence="1">
    <location>
        <begin position="332"/>
        <end position="346"/>
    </location>
</feature>
<feature type="compositionally biased region" description="Polar residues" evidence="1">
    <location>
        <begin position="10"/>
        <end position="25"/>
    </location>
</feature>
<feature type="region of interest" description="Disordered" evidence="1">
    <location>
        <begin position="243"/>
        <end position="378"/>
    </location>
</feature>
<name>A0A5M6BU84_9TREE</name>
<evidence type="ECO:0000313" key="3">
    <source>
        <dbReference type="Proteomes" id="UP000322225"/>
    </source>
</evidence>
<sequence>MDLIQHGESSKSPRLNGTLNGNASRNADEDVDMDGSHKSPTITKTELILPQWDVPPPRPLHASLDLISLLHLDELYNTYVRPYADLNTDDGNTAQGQEGDQKGQAQGKKKQFRKRMDKGYQHLIEDCIDPTPLGTKGDNHSLLPLIPDLMNPPTGPPPALYPEPLQVLSEDMFKIARLEAGLKQDGYAGGVKVGVREAEERRKRRRAAKASTVDPALPSPGLAAPSPSLVPSLGALNASTPGTPLLPVLPPQRPPFTLNVGGGGRRPPNQSSLPPQGARPFPLPPTGPGSASGPPGNAGAGAGGPRRYSPKKRPSSSDLQSGSQQKRAKSSGLASRSASPMPQGVNSQGGQQGGAGGGMGQAGNRIKPSMRSKTEDVR</sequence>
<gene>
    <name evidence="2" type="ORF">CI109_102605</name>
</gene>
<feature type="compositionally biased region" description="Gly residues" evidence="1">
    <location>
        <begin position="350"/>
        <end position="361"/>
    </location>
</feature>
<organism evidence="2 3">
    <name type="scientific">Kwoniella shandongensis</name>
    <dbReference type="NCBI Taxonomy" id="1734106"/>
    <lineage>
        <taxon>Eukaryota</taxon>
        <taxon>Fungi</taxon>
        <taxon>Dikarya</taxon>
        <taxon>Basidiomycota</taxon>
        <taxon>Agaricomycotina</taxon>
        <taxon>Tremellomycetes</taxon>
        <taxon>Tremellales</taxon>
        <taxon>Cryptococcaceae</taxon>
        <taxon>Kwoniella</taxon>
    </lineage>
</organism>
<feature type="region of interest" description="Disordered" evidence="1">
    <location>
        <begin position="87"/>
        <end position="115"/>
    </location>
</feature>
<feature type="compositionally biased region" description="Low complexity" evidence="1">
    <location>
        <begin position="215"/>
        <end position="225"/>
    </location>
</feature>
<reference evidence="2" key="2">
    <citation type="submission" date="2024-01" db="EMBL/GenBank/DDBJ databases">
        <title>Comparative genomics of Cryptococcus and Kwoniella reveals pathogenesis evolution and contrasting modes of karyotype evolution via chromosome fusion or intercentromeric recombination.</title>
        <authorList>
            <person name="Coelho M.A."/>
            <person name="David-Palma M."/>
            <person name="Shea T."/>
            <person name="Bowers K."/>
            <person name="McGinley-Smith S."/>
            <person name="Mohammad A.W."/>
            <person name="Gnirke A."/>
            <person name="Yurkov A.M."/>
            <person name="Nowrousian M."/>
            <person name="Sun S."/>
            <person name="Cuomo C.A."/>
            <person name="Heitman J."/>
        </authorList>
    </citation>
    <scope>NUCLEOTIDE SEQUENCE</scope>
    <source>
        <strain evidence="2">CBS 12478</strain>
    </source>
</reference>
<feature type="region of interest" description="Disordered" evidence="1">
    <location>
        <begin position="197"/>
        <end position="225"/>
    </location>
</feature>
<dbReference type="RefSeq" id="XP_031859346.1">
    <property type="nucleotide sequence ID" value="XM_032006325.1"/>
</dbReference>
<evidence type="ECO:0000313" key="2">
    <source>
        <dbReference type="EMBL" id="WWD18156.1"/>
    </source>
</evidence>
<keyword evidence="3" id="KW-1185">Reference proteome</keyword>
<proteinExistence type="predicted"/>
<protein>
    <submittedName>
        <fullName evidence="2">Uncharacterized protein</fullName>
    </submittedName>
</protein>
<dbReference type="GeneID" id="43590483"/>
<dbReference type="OrthoDB" id="2564926at2759"/>
<accession>A0A5M6BU84</accession>
<dbReference type="KEGG" id="ksn:43590483"/>
<feature type="region of interest" description="Disordered" evidence="1">
    <location>
        <begin position="1"/>
        <end position="39"/>
    </location>
</feature>
<evidence type="ECO:0000256" key="1">
    <source>
        <dbReference type="SAM" id="MobiDB-lite"/>
    </source>
</evidence>
<dbReference type="EMBL" id="CP144054">
    <property type="protein sequence ID" value="WWD18156.1"/>
    <property type="molecule type" value="Genomic_DNA"/>
</dbReference>